<gene>
    <name evidence="1" type="ordered locus">lhv_1650</name>
</gene>
<protein>
    <submittedName>
        <fullName evidence="1">Uncharacterized protein</fullName>
    </submittedName>
</protein>
<dbReference type="HOGENOM" id="CLU_634286_0_0_9"/>
<dbReference type="EMBL" id="CP000517">
    <property type="protein sequence ID" value="ABX27553.1"/>
    <property type="molecule type" value="Genomic_DNA"/>
</dbReference>
<proteinExistence type="predicted"/>
<name>A8YWG7_LACH4</name>
<evidence type="ECO:0000313" key="1">
    <source>
        <dbReference type="EMBL" id="ABX27553.1"/>
    </source>
</evidence>
<sequence length="445" mass="52127">MSKNCRKVPNMKFDKFSPVTGNDLAIVQGQSRYGVDCQDSAIDIYDLTTDEYWQDNSFPGNQLVFFDFQTGQKFEPMSRKENQFFFSVIYQSGYFYFLHAQLDQDQLTLFKYLPGQESEIIHQMSLTGLHTLNLSLVNDQAHVWIASFNDDIDFYHPQKFSVVNEPDQSLLFIDDNKLYFEQDSDFYSDNEYEHIPDRIIIKDFDDHVLSNIQGNIILLSNGKWQKVDGNFEGELGPLTGQTRYWACISDYMKFEDFRDDYWQTRIYPGNYLIFYDEKNGKTSSPFPAKPNICYGETIFNNGFFYFTQVNIEANELKIFKYYPEQEAEIIFTCSLSAVNLHNLTLMACDNGVQLVSDTDQGPNTENYSVKGYFPEKFTLTCTESQLPLFIKNHQMYFSDYEVHYNDNDDFVKYVYYTCSKNLNNKLISKERGLYTLAPNGKWWLS</sequence>
<evidence type="ECO:0000313" key="2">
    <source>
        <dbReference type="Proteomes" id="UP000000790"/>
    </source>
</evidence>
<dbReference type="Proteomes" id="UP000000790">
    <property type="component" value="Chromosome"/>
</dbReference>
<accession>A8YWG7</accession>
<organism evidence="1 2">
    <name type="scientific">Lactobacillus helveticus (strain DPC 4571)</name>
    <dbReference type="NCBI Taxonomy" id="405566"/>
    <lineage>
        <taxon>Bacteria</taxon>
        <taxon>Bacillati</taxon>
        <taxon>Bacillota</taxon>
        <taxon>Bacilli</taxon>
        <taxon>Lactobacillales</taxon>
        <taxon>Lactobacillaceae</taxon>
        <taxon>Lactobacillus</taxon>
    </lineage>
</organism>
<reference evidence="1 2" key="1">
    <citation type="journal article" date="2008" name="J. Bacteriol.">
        <title>Genome sequence of Lactobacillus helveticus: an organism distinguished by selective gene loss and IS element expansion.</title>
        <authorList>
            <person name="Callanan M."/>
            <person name="Kaleta P."/>
            <person name="O'Callaghan J."/>
            <person name="O'Sullivan O."/>
            <person name="Jordan K."/>
            <person name="McAuliffe O."/>
            <person name="Sangrador-Vegas A."/>
            <person name="Slattery L."/>
            <person name="Fitzgerald G.F."/>
            <person name="Beresford T."/>
            <person name="Ross R.P."/>
        </authorList>
    </citation>
    <scope>NUCLEOTIDE SEQUENCE [LARGE SCALE GENOMIC DNA]</scope>
    <source>
        <strain evidence="1 2">DPC 4571</strain>
    </source>
</reference>
<dbReference type="AlphaFoldDB" id="A8YWG7"/>
<dbReference type="KEGG" id="lhe:lhv_1650"/>